<accession>A0A395GLQ6</accession>
<organism evidence="2 3">
    <name type="scientific">Aspergillus ibericus CBS 121593</name>
    <dbReference type="NCBI Taxonomy" id="1448316"/>
    <lineage>
        <taxon>Eukaryota</taxon>
        <taxon>Fungi</taxon>
        <taxon>Dikarya</taxon>
        <taxon>Ascomycota</taxon>
        <taxon>Pezizomycotina</taxon>
        <taxon>Eurotiomycetes</taxon>
        <taxon>Eurotiomycetidae</taxon>
        <taxon>Eurotiales</taxon>
        <taxon>Aspergillaceae</taxon>
        <taxon>Aspergillus</taxon>
        <taxon>Aspergillus subgen. Circumdati</taxon>
    </lineage>
</organism>
<feature type="domain" description="AB hydrolase-1" evidence="1">
    <location>
        <begin position="3"/>
        <end position="209"/>
    </location>
</feature>
<feature type="non-terminal residue" evidence="2">
    <location>
        <position position="1"/>
    </location>
</feature>
<dbReference type="STRING" id="1448316.A0A395GLQ6"/>
<dbReference type="InterPro" id="IPR029058">
    <property type="entry name" value="AB_hydrolase_fold"/>
</dbReference>
<dbReference type="GeneID" id="37221166"/>
<dbReference type="OrthoDB" id="408373at2759"/>
<dbReference type="Gene3D" id="3.40.50.1820">
    <property type="entry name" value="alpha/beta hydrolase"/>
    <property type="match status" value="1"/>
</dbReference>
<evidence type="ECO:0000313" key="2">
    <source>
        <dbReference type="EMBL" id="RAK95918.1"/>
    </source>
</evidence>
<dbReference type="SUPFAM" id="SSF53474">
    <property type="entry name" value="alpha/beta-Hydrolases"/>
    <property type="match status" value="1"/>
</dbReference>
<proteinExistence type="predicted"/>
<dbReference type="PANTHER" id="PTHR37017">
    <property type="entry name" value="AB HYDROLASE-1 DOMAIN-CONTAINING PROTEIN-RELATED"/>
    <property type="match status" value="1"/>
</dbReference>
<evidence type="ECO:0000313" key="3">
    <source>
        <dbReference type="Proteomes" id="UP000249402"/>
    </source>
</evidence>
<dbReference type="Proteomes" id="UP000249402">
    <property type="component" value="Unassembled WGS sequence"/>
</dbReference>
<dbReference type="InterPro" id="IPR052897">
    <property type="entry name" value="Sec-Metab_Biosynth_Hydrolase"/>
</dbReference>
<dbReference type="PANTHER" id="PTHR37017:SF11">
    <property type="entry name" value="ESTERASE_LIPASE_THIOESTERASE DOMAIN-CONTAINING PROTEIN"/>
    <property type="match status" value="1"/>
</dbReference>
<dbReference type="RefSeq" id="XP_025570246.1">
    <property type="nucleotide sequence ID" value="XM_025716301.1"/>
</dbReference>
<evidence type="ECO:0000259" key="1">
    <source>
        <dbReference type="Pfam" id="PF12697"/>
    </source>
</evidence>
<name>A0A395GLQ6_9EURO</name>
<keyword evidence="3" id="KW-1185">Reference proteome</keyword>
<dbReference type="InterPro" id="IPR000073">
    <property type="entry name" value="AB_hydrolase_1"/>
</dbReference>
<reference evidence="2 3" key="1">
    <citation type="submission" date="2018-02" db="EMBL/GenBank/DDBJ databases">
        <title>The genomes of Aspergillus section Nigri reveals drivers in fungal speciation.</title>
        <authorList>
            <consortium name="DOE Joint Genome Institute"/>
            <person name="Vesth T.C."/>
            <person name="Nybo J."/>
            <person name="Theobald S."/>
            <person name="Brandl J."/>
            <person name="Frisvad J.C."/>
            <person name="Nielsen K.F."/>
            <person name="Lyhne E.K."/>
            <person name="Kogle M.E."/>
            <person name="Kuo A."/>
            <person name="Riley R."/>
            <person name="Clum A."/>
            <person name="Nolan M."/>
            <person name="Lipzen A."/>
            <person name="Salamov A."/>
            <person name="Henrissat B."/>
            <person name="Wiebenga A."/>
            <person name="De vries R.P."/>
            <person name="Grigoriev I.V."/>
            <person name="Mortensen U.H."/>
            <person name="Andersen M.R."/>
            <person name="Baker S.E."/>
        </authorList>
    </citation>
    <scope>NUCLEOTIDE SEQUENCE [LARGE SCALE GENOMIC DNA]</scope>
    <source>
        <strain evidence="2 3">CBS 121593</strain>
    </source>
</reference>
<dbReference type="EMBL" id="KZ824483">
    <property type="protein sequence ID" value="RAK95918.1"/>
    <property type="molecule type" value="Genomic_DNA"/>
</dbReference>
<protein>
    <recommendedName>
        <fullName evidence="1">AB hydrolase-1 domain-containing protein</fullName>
    </recommendedName>
</protein>
<dbReference type="AlphaFoldDB" id="A0A395GLQ6"/>
<sequence length="244" mass="26419">PTIILVHGAWHAPAAYQPFISVLESHGFTVHAPLLPSCAHSLTSTQTQLPSLPDDVTCIRNLITTLTNQGHRILMLLHSYGGIVGTDAITRDLTYPDRQSRGQPGGVLHPTYLYANMLLPGGGGGSIRKTVQDAGMDHLWGEDPIAQLFNTVETKEAEEAVRHLVRFPYEACTAESVGEAWRYIPVTYVFTERDYTVPKEWQDRMVQKVRGAGGRCEDPGVGFVSFAVFVEEGGLAAGGAGCSG</sequence>
<dbReference type="VEuPathDB" id="FungiDB:BO80DRAFT_367714"/>
<gene>
    <name evidence="2" type="ORF">BO80DRAFT_367714</name>
</gene>
<dbReference type="Pfam" id="PF12697">
    <property type="entry name" value="Abhydrolase_6"/>
    <property type="match status" value="1"/>
</dbReference>